<dbReference type="PANTHER" id="PTHR12933">
    <property type="entry name" value="ORF PROTEIN-RELATED"/>
    <property type="match status" value="1"/>
</dbReference>
<evidence type="ECO:0000256" key="7">
    <source>
        <dbReference type="RuleBase" id="RU365070"/>
    </source>
</evidence>
<keyword evidence="12" id="KW-1185">Reference proteome</keyword>
<dbReference type="InterPro" id="IPR010678">
    <property type="entry name" value="UTP25"/>
</dbReference>
<comment type="similarity">
    <text evidence="3 7">Belongs to the UTP25 family.</text>
</comment>
<evidence type="ECO:0000256" key="4">
    <source>
        <dbReference type="ARBA" id="ARBA00015422"/>
    </source>
</evidence>
<evidence type="ECO:0000259" key="9">
    <source>
        <dbReference type="Pfam" id="PF06862"/>
    </source>
</evidence>
<dbReference type="Pfam" id="PF06862">
    <property type="entry name" value="Utp25_C"/>
    <property type="match status" value="1"/>
</dbReference>
<name>A0AAX4JYZ5_9TREE</name>
<reference evidence="11 12" key="1">
    <citation type="submission" date="2024-01" db="EMBL/GenBank/DDBJ databases">
        <title>Comparative genomics of Cryptococcus and Kwoniella reveals pathogenesis evolution and contrasting modes of karyotype evolution via chromosome fusion or intercentromeric recombination.</title>
        <authorList>
            <person name="Coelho M.A."/>
            <person name="David-Palma M."/>
            <person name="Shea T."/>
            <person name="Bowers K."/>
            <person name="McGinley-Smith S."/>
            <person name="Mohammad A.W."/>
            <person name="Gnirke A."/>
            <person name="Yurkov A.M."/>
            <person name="Nowrousian M."/>
            <person name="Sun S."/>
            <person name="Cuomo C.A."/>
            <person name="Heitman J."/>
        </authorList>
    </citation>
    <scope>NUCLEOTIDE SEQUENCE [LARGE SCALE GENOMIC DNA]</scope>
    <source>
        <strain evidence="11 12">CBS 6074</strain>
    </source>
</reference>
<accession>A0AAX4JYZ5</accession>
<keyword evidence="6 7" id="KW-0687">Ribonucleoprotein</keyword>
<evidence type="ECO:0000256" key="5">
    <source>
        <dbReference type="ARBA" id="ARBA00023242"/>
    </source>
</evidence>
<feature type="compositionally biased region" description="Polar residues" evidence="8">
    <location>
        <begin position="54"/>
        <end position="63"/>
    </location>
</feature>
<evidence type="ECO:0000256" key="2">
    <source>
        <dbReference type="ARBA" id="ARBA00004604"/>
    </source>
</evidence>
<feature type="domain" description="UTP25 C-terminal" evidence="9">
    <location>
        <begin position="531"/>
        <end position="737"/>
    </location>
</feature>
<dbReference type="AlphaFoldDB" id="A0AAX4JYZ5"/>
<organism evidence="11 12">
    <name type="scientific">Kwoniella dendrophila CBS 6074</name>
    <dbReference type="NCBI Taxonomy" id="1295534"/>
    <lineage>
        <taxon>Eukaryota</taxon>
        <taxon>Fungi</taxon>
        <taxon>Dikarya</taxon>
        <taxon>Basidiomycota</taxon>
        <taxon>Agaricomycotina</taxon>
        <taxon>Tremellomycetes</taxon>
        <taxon>Tremellales</taxon>
        <taxon>Cryptococcaceae</taxon>
        <taxon>Kwoniella</taxon>
    </lineage>
</organism>
<comment type="subcellular location">
    <subcellularLocation>
        <location evidence="2 7">Nucleus</location>
        <location evidence="2 7">Nucleolus</location>
    </subcellularLocation>
</comment>
<evidence type="ECO:0000259" key="10">
    <source>
        <dbReference type="Pfam" id="PF22916"/>
    </source>
</evidence>
<evidence type="ECO:0000313" key="11">
    <source>
        <dbReference type="EMBL" id="WWC90610.1"/>
    </source>
</evidence>
<dbReference type="GO" id="GO:0034511">
    <property type="term" value="F:U3 snoRNA binding"/>
    <property type="evidence" value="ECO:0007669"/>
    <property type="project" value="InterPro"/>
</dbReference>
<evidence type="ECO:0000256" key="3">
    <source>
        <dbReference type="ARBA" id="ARBA00009223"/>
    </source>
</evidence>
<dbReference type="GO" id="GO:0019843">
    <property type="term" value="F:rRNA binding"/>
    <property type="evidence" value="ECO:0007669"/>
    <property type="project" value="TreeGrafter"/>
</dbReference>
<dbReference type="InterPro" id="IPR053939">
    <property type="entry name" value="UTP25_C"/>
</dbReference>
<feature type="region of interest" description="Disordered" evidence="8">
    <location>
        <begin position="16"/>
        <end position="102"/>
    </location>
</feature>
<comment type="function">
    <text evidence="1 7">DEAD-box RNA helicase-like protein required for pre-18S rRNA processing, specifically at sites A0, A1, and A2.</text>
</comment>
<keyword evidence="5 7" id="KW-0539">Nucleus</keyword>
<evidence type="ECO:0000256" key="1">
    <source>
        <dbReference type="ARBA" id="ARBA00002883"/>
    </source>
</evidence>
<evidence type="ECO:0000313" key="12">
    <source>
        <dbReference type="Proteomes" id="UP001355207"/>
    </source>
</evidence>
<dbReference type="GO" id="GO:0032040">
    <property type="term" value="C:small-subunit processome"/>
    <property type="evidence" value="ECO:0007669"/>
    <property type="project" value="TreeGrafter"/>
</dbReference>
<comment type="subunit">
    <text evidence="7">Component of the ribosomal small subunit (SSU) processome composed of at least 40 protein subunits and snoRNA U3.</text>
</comment>
<dbReference type="Pfam" id="PF22916">
    <property type="entry name" value="UTP25_NTPase-like"/>
    <property type="match status" value="1"/>
</dbReference>
<dbReference type="PANTHER" id="PTHR12933:SF0">
    <property type="entry name" value="U3 SMALL NUCLEOLAR RNA-ASSOCIATED PROTEIN 25 HOMOLOG"/>
    <property type="match status" value="1"/>
</dbReference>
<feature type="compositionally biased region" description="Low complexity" evidence="8">
    <location>
        <begin position="80"/>
        <end position="92"/>
    </location>
</feature>
<keyword evidence="7" id="KW-0698">rRNA processing</keyword>
<dbReference type="GO" id="GO:0000462">
    <property type="term" value="P:maturation of SSU-rRNA from tricistronic rRNA transcript (SSU-rRNA, 5.8S rRNA, LSU-rRNA)"/>
    <property type="evidence" value="ECO:0007669"/>
    <property type="project" value="TreeGrafter"/>
</dbReference>
<feature type="domain" description="UTP25 NTP hydrolase-like" evidence="10">
    <location>
        <begin position="256"/>
        <end position="520"/>
    </location>
</feature>
<dbReference type="Proteomes" id="UP001355207">
    <property type="component" value="Chromosome 7"/>
</dbReference>
<dbReference type="RefSeq" id="XP_066077373.1">
    <property type="nucleotide sequence ID" value="XM_066221276.1"/>
</dbReference>
<protein>
    <recommendedName>
        <fullName evidence="4 7">U3 small nucleolar RNA-associated protein 25</fullName>
        <shortName evidence="7">U3 snoRNA-associated protein 25</shortName>
    </recommendedName>
</protein>
<gene>
    <name evidence="11" type="ORF">L201_005546</name>
</gene>
<dbReference type="GeneID" id="91096216"/>
<dbReference type="InterPro" id="IPR053940">
    <property type="entry name" value="UTP25_NTPase-like"/>
</dbReference>
<sequence length="738" mass="83055">MSTAQEIKLLTLLNVSAVKRPRDLDKPGGHRGSPSLISKSKTPSLVIEQEQETESLPQENGEGSSKKKRKVIFGGEVGPSGSTYGKKGSNSKGKGKSTVVDNSNIKINGSKAVMEESSSNGDIVNEDVIEEGEESGNEGENSNPANNDLFNVHFGATPPILTKEAITLDEEHKWKASRISLKGFGRAVELSASTSSISEEQPKTRITPSIVTSLKASSSTNPLLSTSLSHLGSYKDFYLHSLDGEADGSESQILGEQKEAMRQAAMVHSLNHVLKTRRRIIRNNEKLAHAASSDNPTSIPEPPRDQSFTRPKILLLLPFRSLALHYIKTHLLPLAPAGTQIENQKIFLNSFSLPEDEQDPLLSETTSKDFPIDHLINFRGNSDDNFRFGIKFTRKAWRLVMPPANEEKLLDCDILISSPLGFKMASEKEDSTDLLSSIEILIADGLDTMAMQNWDHVQFIFNNMNKIPKSPHGCDFSRVKPWYLESQAQYLRQTILLTRYDTPESRALFNRHCHNLQGKVRLEKSDYNGVLDRVRPGVRQIFERIDLETPKSSSGNAAVEEIDNRLEWFTKKTIPALLRSAISRQNTLIIVPSYFDFVRLNNYLRKNDVIGYSAISEYSSNSEISKARTLFFKGKKPFLILTERLHFYKRYKIRGAKTIVFYSLPEHSQFYSEFLITPFLPSKNHNQNQIENEIEIDEAEISSRVLFSKFDSLKLERIVGTQNAKRLLNSGESRFEFI</sequence>
<keyword evidence="7" id="KW-0690">Ribosome biogenesis</keyword>
<evidence type="ECO:0000256" key="8">
    <source>
        <dbReference type="SAM" id="MobiDB-lite"/>
    </source>
</evidence>
<dbReference type="EMBL" id="CP144104">
    <property type="protein sequence ID" value="WWC90610.1"/>
    <property type="molecule type" value="Genomic_DNA"/>
</dbReference>
<evidence type="ECO:0000256" key="6">
    <source>
        <dbReference type="ARBA" id="ARBA00023274"/>
    </source>
</evidence>
<proteinExistence type="inferred from homology"/>